<evidence type="ECO:0000313" key="3">
    <source>
        <dbReference type="WBParaSite" id="ACRNAN_scaffold7132.g19489.t1"/>
    </source>
</evidence>
<proteinExistence type="predicted"/>
<dbReference type="Proteomes" id="UP000887540">
    <property type="component" value="Unplaced"/>
</dbReference>
<name>A0A914ECT4_9BILA</name>
<evidence type="ECO:0000313" key="2">
    <source>
        <dbReference type="Proteomes" id="UP000887540"/>
    </source>
</evidence>
<protein>
    <submittedName>
        <fullName evidence="3">Uncharacterized protein</fullName>
    </submittedName>
</protein>
<reference evidence="3" key="1">
    <citation type="submission" date="2022-11" db="UniProtKB">
        <authorList>
            <consortium name="WormBaseParasite"/>
        </authorList>
    </citation>
    <scope>IDENTIFICATION</scope>
</reference>
<feature type="compositionally biased region" description="Polar residues" evidence="1">
    <location>
        <begin position="61"/>
        <end position="79"/>
    </location>
</feature>
<sequence length="127" mass="14140">MNEPGKFINILSDGGHQETKVVGEEKSVPNETDPLLDTRLQVLVDRHREVELKQKNTLLIKNPPSESNRILSNPPNISNPYARKKFDPFRKNGSKLNSDNEIDTLSNKATAATNNEAGVEAHIIEVV</sequence>
<accession>A0A914ECT4</accession>
<dbReference type="WBParaSite" id="ACRNAN_scaffold7132.g19489.t1">
    <property type="protein sequence ID" value="ACRNAN_scaffold7132.g19489.t1"/>
    <property type="gene ID" value="ACRNAN_scaffold7132.g19489"/>
</dbReference>
<dbReference type="AlphaFoldDB" id="A0A914ECT4"/>
<evidence type="ECO:0000256" key="1">
    <source>
        <dbReference type="SAM" id="MobiDB-lite"/>
    </source>
</evidence>
<organism evidence="2 3">
    <name type="scientific">Acrobeloides nanus</name>
    <dbReference type="NCBI Taxonomy" id="290746"/>
    <lineage>
        <taxon>Eukaryota</taxon>
        <taxon>Metazoa</taxon>
        <taxon>Ecdysozoa</taxon>
        <taxon>Nematoda</taxon>
        <taxon>Chromadorea</taxon>
        <taxon>Rhabditida</taxon>
        <taxon>Tylenchina</taxon>
        <taxon>Cephalobomorpha</taxon>
        <taxon>Cephaloboidea</taxon>
        <taxon>Cephalobidae</taxon>
        <taxon>Acrobeloides</taxon>
    </lineage>
</organism>
<keyword evidence="2" id="KW-1185">Reference proteome</keyword>
<feature type="region of interest" description="Disordered" evidence="1">
    <location>
        <begin position="61"/>
        <end position="101"/>
    </location>
</feature>